<comment type="caution">
    <text evidence="1">The sequence shown here is derived from an EMBL/GenBank/DDBJ whole genome shotgun (WGS) entry which is preliminary data.</text>
</comment>
<evidence type="ECO:0000313" key="1">
    <source>
        <dbReference type="EMBL" id="OGI45400.1"/>
    </source>
</evidence>
<dbReference type="Gene3D" id="1.10.10.10">
    <property type="entry name" value="Winged helix-like DNA-binding domain superfamily/Winged helix DNA-binding domain"/>
    <property type="match status" value="1"/>
</dbReference>
<organism evidence="1 2">
    <name type="scientific">Candidatus Muproteobacteria bacterium RBG_16_65_34</name>
    <dbReference type="NCBI Taxonomy" id="1817760"/>
    <lineage>
        <taxon>Bacteria</taxon>
        <taxon>Pseudomonadati</taxon>
        <taxon>Pseudomonadota</taxon>
        <taxon>Candidatus Muproteobacteria</taxon>
    </lineage>
</organism>
<dbReference type="InterPro" id="IPR036390">
    <property type="entry name" value="WH_DNA-bd_sf"/>
</dbReference>
<dbReference type="STRING" id="1817760.A2151_08430"/>
<dbReference type="EMBL" id="MFSU01000107">
    <property type="protein sequence ID" value="OGI45400.1"/>
    <property type="molecule type" value="Genomic_DNA"/>
</dbReference>
<dbReference type="Proteomes" id="UP000178885">
    <property type="component" value="Unassembled WGS sequence"/>
</dbReference>
<dbReference type="SUPFAM" id="SSF46785">
    <property type="entry name" value="Winged helix' DNA-binding domain"/>
    <property type="match status" value="1"/>
</dbReference>
<name>A0A1F6TJT7_9PROT</name>
<sequence length="62" mass="6785">MSTRAEILRLLSDGAFHSGTDLGNKLGITRAAVCKCIRHLTQSGLERAWHIFFGEATLLGSR</sequence>
<proteinExistence type="predicted"/>
<gene>
    <name evidence="1" type="ORF">A2151_08430</name>
</gene>
<dbReference type="InterPro" id="IPR036388">
    <property type="entry name" value="WH-like_DNA-bd_sf"/>
</dbReference>
<dbReference type="AlphaFoldDB" id="A0A1F6TJT7"/>
<evidence type="ECO:0000313" key="2">
    <source>
        <dbReference type="Proteomes" id="UP000178885"/>
    </source>
</evidence>
<accession>A0A1F6TJT7</accession>
<protein>
    <submittedName>
        <fullName evidence="1">Uncharacterized protein</fullName>
    </submittedName>
</protein>
<reference evidence="1 2" key="1">
    <citation type="journal article" date="2016" name="Nat. Commun.">
        <title>Thousands of microbial genomes shed light on interconnected biogeochemical processes in an aquifer system.</title>
        <authorList>
            <person name="Anantharaman K."/>
            <person name="Brown C.T."/>
            <person name="Hug L.A."/>
            <person name="Sharon I."/>
            <person name="Castelle C.J."/>
            <person name="Probst A.J."/>
            <person name="Thomas B.C."/>
            <person name="Singh A."/>
            <person name="Wilkins M.J."/>
            <person name="Karaoz U."/>
            <person name="Brodie E.L."/>
            <person name="Williams K.H."/>
            <person name="Hubbard S.S."/>
            <person name="Banfield J.F."/>
        </authorList>
    </citation>
    <scope>NUCLEOTIDE SEQUENCE [LARGE SCALE GENOMIC DNA]</scope>
</reference>